<dbReference type="PANTHER" id="PTHR41324">
    <property type="entry name" value="MEMBRANE PROTEIN-RELATED"/>
    <property type="match status" value="1"/>
</dbReference>
<accession>A0A845QXP1</accession>
<reference evidence="2 3" key="1">
    <citation type="submission" date="2018-08" db="EMBL/GenBank/DDBJ databases">
        <title>Murine metabolic-syndrome-specific gut microbial biobank.</title>
        <authorList>
            <person name="Liu C."/>
        </authorList>
    </citation>
    <scope>NUCLEOTIDE SEQUENCE [LARGE SCALE GENOMIC DNA]</scope>
    <source>
        <strain evidence="2 3">583</strain>
    </source>
</reference>
<feature type="transmembrane region" description="Helical" evidence="1">
    <location>
        <begin position="172"/>
        <end position="198"/>
    </location>
</feature>
<dbReference type="PANTHER" id="PTHR41324:SF1">
    <property type="entry name" value="DUF2232 DOMAIN-CONTAINING PROTEIN"/>
    <property type="match status" value="1"/>
</dbReference>
<keyword evidence="3" id="KW-1185">Reference proteome</keyword>
<feature type="transmembrane region" description="Helical" evidence="1">
    <location>
        <begin position="219"/>
        <end position="239"/>
    </location>
</feature>
<feature type="transmembrane region" description="Helical" evidence="1">
    <location>
        <begin position="245"/>
        <end position="269"/>
    </location>
</feature>
<feature type="transmembrane region" description="Helical" evidence="1">
    <location>
        <begin position="101"/>
        <end position="123"/>
    </location>
</feature>
<evidence type="ECO:0000256" key="1">
    <source>
        <dbReference type="SAM" id="Phobius"/>
    </source>
</evidence>
<dbReference type="Pfam" id="PF09991">
    <property type="entry name" value="DUF2232"/>
    <property type="match status" value="1"/>
</dbReference>
<gene>
    <name evidence="2" type="ORF">D3Z33_06755</name>
</gene>
<proteinExistence type="predicted"/>
<evidence type="ECO:0000313" key="3">
    <source>
        <dbReference type="Proteomes" id="UP000467132"/>
    </source>
</evidence>
<keyword evidence="1" id="KW-1133">Transmembrane helix</keyword>
<feature type="transmembrane region" description="Helical" evidence="1">
    <location>
        <begin position="15"/>
        <end position="38"/>
    </location>
</feature>
<feature type="transmembrane region" description="Helical" evidence="1">
    <location>
        <begin position="50"/>
        <end position="69"/>
    </location>
</feature>
<keyword evidence="1" id="KW-0472">Membrane</keyword>
<evidence type="ECO:0000313" key="2">
    <source>
        <dbReference type="EMBL" id="NBI06559.1"/>
    </source>
</evidence>
<protein>
    <submittedName>
        <fullName evidence="2">DUF2232 domain-containing protein</fullName>
    </submittedName>
</protein>
<dbReference type="OrthoDB" id="1950201at2"/>
<dbReference type="AlphaFoldDB" id="A0A845QXP1"/>
<dbReference type="EMBL" id="QXXA01000006">
    <property type="protein sequence ID" value="NBI06559.1"/>
    <property type="molecule type" value="Genomic_DNA"/>
</dbReference>
<feature type="transmembrane region" description="Helical" evidence="1">
    <location>
        <begin position="281"/>
        <end position="306"/>
    </location>
</feature>
<dbReference type="Proteomes" id="UP000467132">
    <property type="component" value="Unassembled WGS sequence"/>
</dbReference>
<dbReference type="InterPro" id="IPR018710">
    <property type="entry name" value="DUF2232"/>
</dbReference>
<dbReference type="RefSeq" id="WP_160197032.1">
    <property type="nucleotide sequence ID" value="NZ_QXXA01000006.1"/>
</dbReference>
<name>A0A845QXP1_9CLOT</name>
<keyword evidence="1" id="KW-0812">Transmembrane</keyword>
<comment type="caution">
    <text evidence="2">The sequence shown here is derived from an EMBL/GenBank/DDBJ whole genome shotgun (WGS) entry which is preliminary data.</text>
</comment>
<organism evidence="2 3">
    <name type="scientific">Senegalia massiliensis</name>
    <dbReference type="NCBI Taxonomy" id="1720316"/>
    <lineage>
        <taxon>Bacteria</taxon>
        <taxon>Bacillati</taxon>
        <taxon>Bacillota</taxon>
        <taxon>Clostridia</taxon>
        <taxon>Eubacteriales</taxon>
        <taxon>Clostridiaceae</taxon>
        <taxon>Senegalia</taxon>
    </lineage>
</organism>
<sequence>MNLNEKTRIITESAVIVSLMTIFVFLGLYLTPIILLLYPVPFIILGIRHNVKSSMLTVFASFILVSILIDPLTALFVTIIFGPLAVAITYMINSKYSSYKIIVIGTVVSFISIVISLIITGYITGVNFYDLLKEQVDFILSTQESVLKEMEISSYRIEEFIDRSTLLLDNTILIFPAMLVIASLFTNYINYFISIATLKRLRYKDIKVPLFSKFRLPSNIGSGIAVIAILSFIISYYKLFYYDTIILNISILVMFLFFLQGLAVIVYLLNKTNINSILRGVIIAFLILSSPLMLIISLVGLVDIIIDFRKLKEDK</sequence>